<dbReference type="EMBL" id="QUTE01018302">
    <property type="protein sequence ID" value="RHY90122.1"/>
    <property type="molecule type" value="Genomic_DNA"/>
</dbReference>
<accession>A0A397EPL8</accession>
<dbReference type="SUPFAM" id="SSF52540">
    <property type="entry name" value="P-loop containing nucleoside triphosphate hydrolases"/>
    <property type="match status" value="1"/>
</dbReference>
<gene>
    <name evidence="6" type="ORF">DYB31_003633</name>
</gene>
<dbReference type="GO" id="GO:0005634">
    <property type="term" value="C:nucleus"/>
    <property type="evidence" value="ECO:0007669"/>
    <property type="project" value="TreeGrafter"/>
</dbReference>
<feature type="compositionally biased region" description="Low complexity" evidence="4">
    <location>
        <begin position="161"/>
        <end position="170"/>
    </location>
</feature>
<dbReference type="SMART" id="SM00488">
    <property type="entry name" value="DEXDc2"/>
    <property type="match status" value="1"/>
</dbReference>
<dbReference type="GO" id="GO:0034085">
    <property type="term" value="P:establishment of sister chromatid cohesion"/>
    <property type="evidence" value="ECO:0007669"/>
    <property type="project" value="TreeGrafter"/>
</dbReference>
<dbReference type="Proteomes" id="UP000266196">
    <property type="component" value="Unassembled WGS sequence"/>
</dbReference>
<dbReference type="InterPro" id="IPR014013">
    <property type="entry name" value="Helic_SF1/SF2_ATP-bd_DinG/Rad3"/>
</dbReference>
<keyword evidence="3" id="KW-0067">ATP-binding</keyword>
<evidence type="ECO:0000256" key="1">
    <source>
        <dbReference type="ARBA" id="ARBA00022741"/>
    </source>
</evidence>
<feature type="region of interest" description="Disordered" evidence="4">
    <location>
        <begin position="138"/>
        <end position="214"/>
    </location>
</feature>
<protein>
    <recommendedName>
        <fullName evidence="5">Helicase ATP-binding domain-containing protein</fullName>
    </recommendedName>
</protein>
<dbReference type="VEuPathDB" id="FungiDB:H257_14526"/>
<dbReference type="InterPro" id="IPR027417">
    <property type="entry name" value="P-loop_NTPase"/>
</dbReference>
<reference evidence="6 7" key="1">
    <citation type="submission" date="2018-08" db="EMBL/GenBank/DDBJ databases">
        <title>Aphanomyces genome sequencing and annotation.</title>
        <authorList>
            <person name="Minardi D."/>
            <person name="Oidtmann B."/>
            <person name="Van Der Giezen M."/>
            <person name="Studholme D.J."/>
        </authorList>
    </citation>
    <scope>NUCLEOTIDE SEQUENCE [LARGE SCALE GENOMIC DNA]</scope>
    <source>
        <strain evidence="6 7">197901</strain>
    </source>
</reference>
<dbReference type="InterPro" id="IPR006554">
    <property type="entry name" value="Helicase-like_DEXD_c2"/>
</dbReference>
<proteinExistence type="predicted"/>
<organism evidence="6 7">
    <name type="scientific">Aphanomyces astaci</name>
    <name type="common">Crayfish plague agent</name>
    <dbReference type="NCBI Taxonomy" id="112090"/>
    <lineage>
        <taxon>Eukaryota</taxon>
        <taxon>Sar</taxon>
        <taxon>Stramenopiles</taxon>
        <taxon>Oomycota</taxon>
        <taxon>Saprolegniomycetes</taxon>
        <taxon>Saprolegniales</taxon>
        <taxon>Verrucalvaceae</taxon>
        <taxon>Aphanomyces</taxon>
    </lineage>
</organism>
<feature type="compositionally biased region" description="Basic and acidic residues" evidence="4">
    <location>
        <begin position="171"/>
        <end position="180"/>
    </location>
</feature>
<feature type="domain" description="Helicase ATP-binding" evidence="5">
    <location>
        <begin position="24"/>
        <end position="414"/>
    </location>
</feature>
<dbReference type="PANTHER" id="PTHR11472:SF41">
    <property type="entry name" value="ATP-DEPENDENT DNA HELICASE DDX11-RELATED"/>
    <property type="match status" value="1"/>
</dbReference>
<evidence type="ECO:0000256" key="3">
    <source>
        <dbReference type="ARBA" id="ARBA00022840"/>
    </source>
</evidence>
<keyword evidence="2" id="KW-0378">Hydrolase</keyword>
<sequence>MSDAKRQKVHHDADDGQSERDNAAQNPFSFPFPPYSIQEDLMKQIYDTISQSKIGIFESPTGTGKSLSLICGVLTWLRDHTDANGVLLPDKADEVATTDSASIEPSWMRNFHAPAQSTSERALNDVCAKLAEIRANPTHSRIRDTRLMHGAGRTPHRPKPSTTTTGATSGTKHDDGDEVHIVPAYESGNDAAKDAGSSDDDDDDSANRFNSEPTDYNVVQVYTEARGIKNRRKSLCIHPDVRKLTSDTAMTDKCLDLIQSTKTKAPGCPYNKRTTQVHFRHHALVRLLFSIPFRSFRAQVQDIEELHDLGQQMSSCSYYGTRSAIPLAQVITCVIAMPYSMLLSKSTRESLGIHIKGSIVILDEAHNIADAVNNTYSVTEDGGKENCLKFMLLNPALHFADIVAEAKSVILAGGTMQPVCTLSRWLALRHYGIMDEVGRIVLNLVRVVPGGVVVFFPSYSYENQVVLHWKSTGPA</sequence>
<evidence type="ECO:0000256" key="4">
    <source>
        <dbReference type="SAM" id="MobiDB-lite"/>
    </source>
</evidence>
<evidence type="ECO:0000313" key="6">
    <source>
        <dbReference type="EMBL" id="RHY90122.1"/>
    </source>
</evidence>
<dbReference type="PROSITE" id="PS00690">
    <property type="entry name" value="DEAH_ATP_HELICASE"/>
    <property type="match status" value="1"/>
</dbReference>
<dbReference type="GO" id="GO:0005524">
    <property type="term" value="F:ATP binding"/>
    <property type="evidence" value="ECO:0007669"/>
    <property type="project" value="UniProtKB-KW"/>
</dbReference>
<evidence type="ECO:0000313" key="7">
    <source>
        <dbReference type="Proteomes" id="UP000266196"/>
    </source>
</evidence>
<evidence type="ECO:0000256" key="2">
    <source>
        <dbReference type="ARBA" id="ARBA00022801"/>
    </source>
</evidence>
<dbReference type="Gene3D" id="3.40.50.300">
    <property type="entry name" value="P-loop containing nucleotide triphosphate hydrolases"/>
    <property type="match status" value="3"/>
</dbReference>
<evidence type="ECO:0000259" key="5">
    <source>
        <dbReference type="PROSITE" id="PS51193"/>
    </source>
</evidence>
<name>A0A397EPL8_APHAT</name>
<dbReference type="GO" id="GO:0003677">
    <property type="term" value="F:DNA binding"/>
    <property type="evidence" value="ECO:0007669"/>
    <property type="project" value="InterPro"/>
</dbReference>
<comment type="caution">
    <text evidence="6">The sequence shown here is derived from an EMBL/GenBank/DDBJ whole genome shotgun (WGS) entry which is preliminary data.</text>
</comment>
<feature type="region of interest" description="Disordered" evidence="4">
    <location>
        <begin position="1"/>
        <end position="29"/>
    </location>
</feature>
<dbReference type="PANTHER" id="PTHR11472">
    <property type="entry name" value="DNA REPAIR DEAD HELICASE RAD3/XP-D SUBFAMILY MEMBER"/>
    <property type="match status" value="1"/>
</dbReference>
<dbReference type="AlphaFoldDB" id="A0A397EPL8"/>
<dbReference type="GO" id="GO:0016818">
    <property type="term" value="F:hydrolase activity, acting on acid anhydrides, in phosphorus-containing anhydrides"/>
    <property type="evidence" value="ECO:0007669"/>
    <property type="project" value="InterPro"/>
</dbReference>
<dbReference type="InterPro" id="IPR002464">
    <property type="entry name" value="DNA/RNA_helicase_DEAH_CS"/>
</dbReference>
<feature type="compositionally biased region" description="Basic and acidic residues" evidence="4">
    <location>
        <begin position="1"/>
        <end position="22"/>
    </location>
</feature>
<keyword evidence="1" id="KW-0547">Nucleotide-binding</keyword>
<dbReference type="InterPro" id="IPR045028">
    <property type="entry name" value="DinG/Rad3-like"/>
</dbReference>
<dbReference type="PROSITE" id="PS51193">
    <property type="entry name" value="HELICASE_ATP_BIND_2"/>
    <property type="match status" value="1"/>
</dbReference>
<dbReference type="InterPro" id="IPR010614">
    <property type="entry name" value="RAD3-like_helicase_DEAD"/>
</dbReference>
<dbReference type="GO" id="GO:0003678">
    <property type="term" value="F:DNA helicase activity"/>
    <property type="evidence" value="ECO:0007669"/>
    <property type="project" value="InterPro"/>
</dbReference>
<dbReference type="Pfam" id="PF06733">
    <property type="entry name" value="DEAD_2"/>
    <property type="match status" value="1"/>
</dbReference>